<name>A0A382DCR1_9ZZZZ</name>
<gene>
    <name evidence="1" type="ORF">METZ01_LOCUS189062</name>
</gene>
<accession>A0A382DCR1</accession>
<dbReference type="EMBL" id="UINC01038755">
    <property type="protein sequence ID" value="SVB36208.1"/>
    <property type="molecule type" value="Genomic_DNA"/>
</dbReference>
<proteinExistence type="predicted"/>
<protein>
    <submittedName>
        <fullName evidence="1">Uncharacterized protein</fullName>
    </submittedName>
</protein>
<sequence length="42" mass="4842">MFAHSKLKNICYQKKRERTKKKPLDVSVGGLYNNRGFDLGSL</sequence>
<dbReference type="AlphaFoldDB" id="A0A382DCR1"/>
<evidence type="ECO:0000313" key="1">
    <source>
        <dbReference type="EMBL" id="SVB36208.1"/>
    </source>
</evidence>
<organism evidence="1">
    <name type="scientific">marine metagenome</name>
    <dbReference type="NCBI Taxonomy" id="408172"/>
    <lineage>
        <taxon>unclassified sequences</taxon>
        <taxon>metagenomes</taxon>
        <taxon>ecological metagenomes</taxon>
    </lineage>
</organism>
<reference evidence="1" key="1">
    <citation type="submission" date="2018-05" db="EMBL/GenBank/DDBJ databases">
        <authorList>
            <person name="Lanie J.A."/>
            <person name="Ng W.-L."/>
            <person name="Kazmierczak K.M."/>
            <person name="Andrzejewski T.M."/>
            <person name="Davidsen T.M."/>
            <person name="Wayne K.J."/>
            <person name="Tettelin H."/>
            <person name="Glass J.I."/>
            <person name="Rusch D."/>
            <person name="Podicherti R."/>
            <person name="Tsui H.-C.T."/>
            <person name="Winkler M.E."/>
        </authorList>
    </citation>
    <scope>NUCLEOTIDE SEQUENCE</scope>
</reference>